<accession>A0A4Q9N5A7</accession>
<sequence>MPAFSHLATRPSLAWTRRLAGSAEGHTLALYALVLALELCELCLEPLLLKAPVVLALDVCSTCADGGIAAVHEEGVFLRERGCFVCEGARSSQFVFAVGIGFWSAWEVGRCEEVEGEGRTATSEEQAMNTRWLLGIMSVWYVLATERRSGIAGGEHEQCGPRTEGL</sequence>
<gene>
    <name evidence="1" type="ORF">BD311DRAFT_746990</name>
</gene>
<proteinExistence type="predicted"/>
<organism evidence="1">
    <name type="scientific">Dichomitus squalens</name>
    <dbReference type="NCBI Taxonomy" id="114155"/>
    <lineage>
        <taxon>Eukaryota</taxon>
        <taxon>Fungi</taxon>
        <taxon>Dikarya</taxon>
        <taxon>Basidiomycota</taxon>
        <taxon>Agaricomycotina</taxon>
        <taxon>Agaricomycetes</taxon>
        <taxon>Polyporales</taxon>
        <taxon>Polyporaceae</taxon>
        <taxon>Dichomitus</taxon>
    </lineage>
</organism>
<reference evidence="1" key="1">
    <citation type="submission" date="2019-01" db="EMBL/GenBank/DDBJ databases">
        <title>Draft genome sequences of three monokaryotic isolates of the white-rot basidiomycete fungus Dichomitus squalens.</title>
        <authorList>
            <consortium name="DOE Joint Genome Institute"/>
            <person name="Lopez S.C."/>
            <person name="Andreopoulos B."/>
            <person name="Pangilinan J."/>
            <person name="Lipzen A."/>
            <person name="Riley R."/>
            <person name="Ahrendt S."/>
            <person name="Ng V."/>
            <person name="Barry K."/>
            <person name="Daum C."/>
            <person name="Grigoriev I.V."/>
            <person name="Hilden K.S."/>
            <person name="Makela M.R."/>
            <person name="de Vries R.P."/>
        </authorList>
    </citation>
    <scope>NUCLEOTIDE SEQUENCE [LARGE SCALE GENOMIC DNA]</scope>
    <source>
        <strain evidence="1">OM18370.1</strain>
    </source>
</reference>
<dbReference type="Proteomes" id="UP000292957">
    <property type="component" value="Unassembled WGS sequence"/>
</dbReference>
<dbReference type="AlphaFoldDB" id="A0A4Q9N5A7"/>
<protein>
    <submittedName>
        <fullName evidence="1">Uncharacterized protein</fullName>
    </submittedName>
</protein>
<name>A0A4Q9N5A7_9APHY</name>
<evidence type="ECO:0000313" key="1">
    <source>
        <dbReference type="EMBL" id="TBU34016.1"/>
    </source>
</evidence>
<dbReference type="EMBL" id="ML143389">
    <property type="protein sequence ID" value="TBU34016.1"/>
    <property type="molecule type" value="Genomic_DNA"/>
</dbReference>